<keyword evidence="1" id="KW-0472">Membrane</keyword>
<accession>A0A915C7Q2</accession>
<evidence type="ECO:0000313" key="2">
    <source>
        <dbReference type="Proteomes" id="UP000887569"/>
    </source>
</evidence>
<proteinExistence type="predicted"/>
<sequence>MSENSVACLLHTKAFPQFDSFAMSFVPSIATQLIHILFSTEKCNLIMMLFHFWDESDVVLFEAHHWHDATMMKINEPSKISGTKAEFLGIRSTLPFLRFKKEER</sequence>
<evidence type="ECO:0000256" key="1">
    <source>
        <dbReference type="SAM" id="Phobius"/>
    </source>
</evidence>
<protein>
    <submittedName>
        <fullName evidence="3">Ionotropic glutamate receptor C-terminal domain-containing protein</fullName>
    </submittedName>
</protein>
<organism evidence="2 3">
    <name type="scientific">Parascaris univalens</name>
    <name type="common">Nematode worm</name>
    <dbReference type="NCBI Taxonomy" id="6257"/>
    <lineage>
        <taxon>Eukaryota</taxon>
        <taxon>Metazoa</taxon>
        <taxon>Ecdysozoa</taxon>
        <taxon>Nematoda</taxon>
        <taxon>Chromadorea</taxon>
        <taxon>Rhabditida</taxon>
        <taxon>Spirurina</taxon>
        <taxon>Ascaridomorpha</taxon>
        <taxon>Ascaridoidea</taxon>
        <taxon>Ascarididae</taxon>
        <taxon>Parascaris</taxon>
    </lineage>
</organism>
<feature type="transmembrane region" description="Helical" evidence="1">
    <location>
        <begin position="20"/>
        <end position="38"/>
    </location>
</feature>
<keyword evidence="2" id="KW-1185">Reference proteome</keyword>
<name>A0A915C7Q2_PARUN</name>
<reference evidence="3" key="1">
    <citation type="submission" date="2022-11" db="UniProtKB">
        <authorList>
            <consortium name="WormBaseParasite"/>
        </authorList>
    </citation>
    <scope>IDENTIFICATION</scope>
</reference>
<keyword evidence="1" id="KW-0812">Transmembrane</keyword>
<dbReference type="WBParaSite" id="PgR098_g004_t07">
    <property type="protein sequence ID" value="PgR098_g004_t07"/>
    <property type="gene ID" value="PgR098_g004"/>
</dbReference>
<evidence type="ECO:0000313" key="3">
    <source>
        <dbReference type="WBParaSite" id="PgR098_g004_t07"/>
    </source>
</evidence>
<dbReference type="AlphaFoldDB" id="A0A915C7Q2"/>
<keyword evidence="1" id="KW-1133">Transmembrane helix</keyword>
<dbReference type="Proteomes" id="UP000887569">
    <property type="component" value="Unplaced"/>
</dbReference>